<reference evidence="1" key="1">
    <citation type="submission" date="2021-02" db="EMBL/GenBank/DDBJ databases">
        <authorList>
            <person name="Nowell W R."/>
        </authorList>
    </citation>
    <scope>NUCLEOTIDE SEQUENCE</scope>
</reference>
<keyword evidence="3" id="KW-1185">Reference proteome</keyword>
<name>A0A814T710_9BILA</name>
<sequence length="252" mass="27761">MLPSIWDLRLSYMSFCSPLNSLSNGRYGSSVRVHSKNEKNISIKRYVDNVLGGNEKEGVTLGDLSLVAGEDVAELVMCYYKNRFVGATRTVHAGLSCWQLSKIFAENGNPKIIQTDCGIEFLDALTELCKERGLCQIRSSAYHPESQGKCEGFYQATNGRHRELAVPALEKNAQKKSGTKLVIAYRLHCEPGTLDIIELVRNGDFGDPTIFSLTFIERKSSSGISAVRNLYGMEPIEVSAIGLKAPSSTRSL</sequence>
<comment type="caution">
    <text evidence="1">The sequence shown here is derived from an EMBL/GenBank/DDBJ whole genome shotgun (WGS) entry which is preliminary data.</text>
</comment>
<evidence type="ECO:0000313" key="3">
    <source>
        <dbReference type="Proteomes" id="UP000663829"/>
    </source>
</evidence>
<proteinExistence type="predicted"/>
<gene>
    <name evidence="1" type="ORF">GPM918_LOCUS21405</name>
    <name evidence="2" type="ORF">SRO942_LOCUS21399</name>
</gene>
<dbReference type="GO" id="GO:0003676">
    <property type="term" value="F:nucleic acid binding"/>
    <property type="evidence" value="ECO:0007669"/>
    <property type="project" value="InterPro"/>
</dbReference>
<evidence type="ECO:0008006" key="4">
    <source>
        <dbReference type="Google" id="ProtNLM"/>
    </source>
</evidence>
<dbReference type="InterPro" id="IPR012337">
    <property type="entry name" value="RNaseH-like_sf"/>
</dbReference>
<dbReference type="Gene3D" id="3.30.420.10">
    <property type="entry name" value="Ribonuclease H-like superfamily/Ribonuclease H"/>
    <property type="match status" value="1"/>
</dbReference>
<protein>
    <recommendedName>
        <fullName evidence="4">Integrase catalytic domain-containing protein</fullName>
    </recommendedName>
</protein>
<dbReference type="SUPFAM" id="SSF53098">
    <property type="entry name" value="Ribonuclease H-like"/>
    <property type="match status" value="1"/>
</dbReference>
<dbReference type="Proteomes" id="UP000681722">
    <property type="component" value="Unassembled WGS sequence"/>
</dbReference>
<evidence type="ECO:0000313" key="1">
    <source>
        <dbReference type="EMBL" id="CAF1155478.1"/>
    </source>
</evidence>
<dbReference type="OrthoDB" id="2129491at2759"/>
<dbReference type="Proteomes" id="UP000663829">
    <property type="component" value="Unassembled WGS sequence"/>
</dbReference>
<accession>A0A814T710</accession>
<dbReference type="AlphaFoldDB" id="A0A814T710"/>
<dbReference type="EMBL" id="CAJNOQ010007030">
    <property type="protein sequence ID" value="CAF1155478.1"/>
    <property type="molecule type" value="Genomic_DNA"/>
</dbReference>
<dbReference type="EMBL" id="CAJOBC010007028">
    <property type="protein sequence ID" value="CAF3918871.1"/>
    <property type="molecule type" value="Genomic_DNA"/>
</dbReference>
<dbReference type="InterPro" id="IPR036397">
    <property type="entry name" value="RNaseH_sf"/>
</dbReference>
<evidence type="ECO:0000313" key="2">
    <source>
        <dbReference type="EMBL" id="CAF3918871.1"/>
    </source>
</evidence>
<organism evidence="1 3">
    <name type="scientific">Didymodactylos carnosus</name>
    <dbReference type="NCBI Taxonomy" id="1234261"/>
    <lineage>
        <taxon>Eukaryota</taxon>
        <taxon>Metazoa</taxon>
        <taxon>Spiralia</taxon>
        <taxon>Gnathifera</taxon>
        <taxon>Rotifera</taxon>
        <taxon>Eurotatoria</taxon>
        <taxon>Bdelloidea</taxon>
        <taxon>Philodinida</taxon>
        <taxon>Philodinidae</taxon>
        <taxon>Didymodactylos</taxon>
    </lineage>
</organism>